<feature type="domain" description="Endonuclease/exonuclease/phosphatase" evidence="1">
    <location>
        <begin position="41"/>
        <end position="262"/>
    </location>
</feature>
<dbReference type="KEGG" id="camu:CA2015_2954"/>
<gene>
    <name evidence="2" type="ORF">CA2015_2954</name>
</gene>
<dbReference type="Pfam" id="PF03372">
    <property type="entry name" value="Exo_endo_phos"/>
    <property type="match status" value="1"/>
</dbReference>
<dbReference type="InterPro" id="IPR036691">
    <property type="entry name" value="Endo/exonu/phosph_ase_sf"/>
</dbReference>
<dbReference type="GO" id="GO:0003824">
    <property type="term" value="F:catalytic activity"/>
    <property type="evidence" value="ECO:0007669"/>
    <property type="project" value="InterPro"/>
</dbReference>
<dbReference type="SUPFAM" id="SSF56219">
    <property type="entry name" value="DNase I-like"/>
    <property type="match status" value="1"/>
</dbReference>
<sequence length="271" mass="29717">MRISFNNSAFLPLCICLGTIVMASFFSIRVVAQQERNLKVMAYNIHHANPPSKPNFIDLEAIAKVIMASDPDLVALQEVDVNSRRSGIDLNQAKELGRLTGLNYYFKQSIPFQGGGYGNAILSKFPIEDSFFLQLSAEVGTEPRAILGIQITLPGNKKIKFASTHLDFSSATNSAQQAKEVTAYFEKEGIPVIIAGDFNAVIGSEAINSIDKTFARTCAGECPPTIPVDKPTKAIDFIFFKPQNAFTVNHHEVIPETYASDHLPVFAILAY</sequence>
<dbReference type="PANTHER" id="PTHR14859">
    <property type="entry name" value="CALCOFLUOR WHITE HYPERSENSITIVE PROTEIN PRECURSOR"/>
    <property type="match status" value="1"/>
</dbReference>
<evidence type="ECO:0000313" key="3">
    <source>
        <dbReference type="Proteomes" id="UP000036520"/>
    </source>
</evidence>
<protein>
    <submittedName>
        <fullName evidence="2">Putative secreted protein</fullName>
    </submittedName>
</protein>
<dbReference type="PANTHER" id="PTHR14859:SF15">
    <property type="entry name" value="ENDONUCLEASE_EXONUCLEASE_PHOSPHATASE DOMAIN-CONTAINING PROTEIN"/>
    <property type="match status" value="1"/>
</dbReference>
<dbReference type="STRING" id="320787.CA2015_2954"/>
<reference evidence="2 3" key="1">
    <citation type="submission" date="2015-07" db="EMBL/GenBank/DDBJ databases">
        <authorList>
            <person name="Kim K.M."/>
        </authorList>
    </citation>
    <scope>NUCLEOTIDE SEQUENCE [LARGE SCALE GENOMIC DNA]</scope>
    <source>
        <strain evidence="2 3">KCTC 12363</strain>
    </source>
</reference>
<keyword evidence="3" id="KW-1185">Reference proteome</keyword>
<name>A0A0H4PDN2_9BACT</name>
<dbReference type="EMBL" id="CP012040">
    <property type="protein sequence ID" value="AKP52359.1"/>
    <property type="molecule type" value="Genomic_DNA"/>
</dbReference>
<dbReference type="Proteomes" id="UP000036520">
    <property type="component" value="Chromosome"/>
</dbReference>
<dbReference type="InterPro" id="IPR051916">
    <property type="entry name" value="GPI-anchor_lipid_remodeler"/>
</dbReference>
<dbReference type="InterPro" id="IPR005135">
    <property type="entry name" value="Endo/exonuclease/phosphatase"/>
</dbReference>
<proteinExistence type="predicted"/>
<evidence type="ECO:0000313" key="2">
    <source>
        <dbReference type="EMBL" id="AKP52359.1"/>
    </source>
</evidence>
<evidence type="ECO:0000259" key="1">
    <source>
        <dbReference type="Pfam" id="PF03372"/>
    </source>
</evidence>
<dbReference type="GO" id="GO:0016020">
    <property type="term" value="C:membrane"/>
    <property type="evidence" value="ECO:0007669"/>
    <property type="project" value="GOC"/>
</dbReference>
<dbReference type="GO" id="GO:0006506">
    <property type="term" value="P:GPI anchor biosynthetic process"/>
    <property type="evidence" value="ECO:0007669"/>
    <property type="project" value="TreeGrafter"/>
</dbReference>
<organism evidence="2 3">
    <name type="scientific">Cyclobacterium amurskyense</name>
    <dbReference type="NCBI Taxonomy" id="320787"/>
    <lineage>
        <taxon>Bacteria</taxon>
        <taxon>Pseudomonadati</taxon>
        <taxon>Bacteroidota</taxon>
        <taxon>Cytophagia</taxon>
        <taxon>Cytophagales</taxon>
        <taxon>Cyclobacteriaceae</taxon>
        <taxon>Cyclobacterium</taxon>
    </lineage>
</organism>
<dbReference type="Gene3D" id="3.60.10.10">
    <property type="entry name" value="Endonuclease/exonuclease/phosphatase"/>
    <property type="match status" value="1"/>
</dbReference>
<dbReference type="RefSeq" id="WP_053086690.1">
    <property type="nucleotide sequence ID" value="NZ_CAXBGM010000031.1"/>
</dbReference>
<accession>A0A0H4PDN2</accession>
<dbReference type="AlphaFoldDB" id="A0A0H4PDN2"/>